<keyword evidence="3" id="KW-1185">Reference proteome</keyword>
<name>A0A2I0HJA0_PUNGR</name>
<gene>
    <name evidence="2" type="ORF">CRG98_047862</name>
</gene>
<feature type="compositionally biased region" description="Basic and acidic residues" evidence="1">
    <location>
        <begin position="58"/>
        <end position="75"/>
    </location>
</feature>
<dbReference type="AlphaFoldDB" id="A0A2I0HJA0"/>
<evidence type="ECO:0000313" key="2">
    <source>
        <dbReference type="EMBL" id="PKI31751.1"/>
    </source>
</evidence>
<reference evidence="2 3" key="1">
    <citation type="submission" date="2017-11" db="EMBL/GenBank/DDBJ databases">
        <title>De-novo sequencing of pomegranate (Punica granatum L.) genome.</title>
        <authorList>
            <person name="Akparov Z."/>
            <person name="Amiraslanov A."/>
            <person name="Hajiyeva S."/>
            <person name="Abbasov M."/>
            <person name="Kaur K."/>
            <person name="Hamwieh A."/>
            <person name="Solovyev V."/>
            <person name="Salamov A."/>
            <person name="Braich B."/>
            <person name="Kosarev P."/>
            <person name="Mahmoud A."/>
            <person name="Hajiyev E."/>
            <person name="Babayeva S."/>
            <person name="Izzatullayeva V."/>
            <person name="Mammadov A."/>
            <person name="Mammadov A."/>
            <person name="Sharifova S."/>
            <person name="Ojaghi J."/>
            <person name="Eynullazada K."/>
            <person name="Bayramov B."/>
            <person name="Abdulazimova A."/>
            <person name="Shahmuradov I."/>
        </authorList>
    </citation>
    <scope>NUCLEOTIDE SEQUENCE [LARGE SCALE GENOMIC DNA]</scope>
    <source>
        <strain evidence="3">cv. AG2017</strain>
        <tissue evidence="2">Leaf</tissue>
    </source>
</reference>
<organism evidence="2 3">
    <name type="scientific">Punica granatum</name>
    <name type="common">Pomegranate</name>
    <dbReference type="NCBI Taxonomy" id="22663"/>
    <lineage>
        <taxon>Eukaryota</taxon>
        <taxon>Viridiplantae</taxon>
        <taxon>Streptophyta</taxon>
        <taxon>Embryophyta</taxon>
        <taxon>Tracheophyta</taxon>
        <taxon>Spermatophyta</taxon>
        <taxon>Magnoliopsida</taxon>
        <taxon>eudicotyledons</taxon>
        <taxon>Gunneridae</taxon>
        <taxon>Pentapetalae</taxon>
        <taxon>rosids</taxon>
        <taxon>malvids</taxon>
        <taxon>Myrtales</taxon>
        <taxon>Lythraceae</taxon>
        <taxon>Punica</taxon>
    </lineage>
</organism>
<feature type="region of interest" description="Disordered" evidence="1">
    <location>
        <begin position="40"/>
        <end position="94"/>
    </location>
</feature>
<proteinExistence type="predicted"/>
<sequence>MTPGKEWRAHRGFLDVAARAMNDEDVRRVEQLRRFAPTMAGTGRGARIGSSAVVSWRNRNDTLPEKKNENKKEQKNATAQGVRSGSEGDVGRIRSAELRESGVRMRVYEL</sequence>
<protein>
    <submittedName>
        <fullName evidence="2">Uncharacterized protein</fullName>
    </submittedName>
</protein>
<comment type="caution">
    <text evidence="2">The sequence shown here is derived from an EMBL/GenBank/DDBJ whole genome shotgun (WGS) entry which is preliminary data.</text>
</comment>
<evidence type="ECO:0000256" key="1">
    <source>
        <dbReference type="SAM" id="MobiDB-lite"/>
    </source>
</evidence>
<dbReference type="EMBL" id="PGOL01008444">
    <property type="protein sequence ID" value="PKI31751.1"/>
    <property type="molecule type" value="Genomic_DNA"/>
</dbReference>
<accession>A0A2I0HJA0</accession>
<dbReference type="Proteomes" id="UP000233551">
    <property type="component" value="Unassembled WGS sequence"/>
</dbReference>
<evidence type="ECO:0000313" key="3">
    <source>
        <dbReference type="Proteomes" id="UP000233551"/>
    </source>
</evidence>